<evidence type="ECO:0000313" key="3">
    <source>
        <dbReference type="Proteomes" id="UP000002729"/>
    </source>
</evidence>
<accession>F0XZY6</accession>
<sequence>MLPGMLENHYAEEGSRALRAASTQRAVVPRERRFVDQDMGQAYLVGGSRDDAPDGAWACMTHMPYKAPARAPRPAPGDVAPARAPSPPRYDASAEAQRLERLAADRSRWENDENCAALPRGEESLSAARLKPAEHRRESPFATADFSTARGDDATQKPRGRHRHELAERSNEPARRGRRGAPEDSRADKSVFTGGGVGGPRDGGEGLMCAALGGLDAFAIGNPRAETFHLRTRSTKRVGITPASHEHNEQYYKDRAPGRKVFADQHGGGASSVGFSDGGGGGLSAALSPGKAGKKAVARSPPKQESRAHGRKHGNFERDALDAGALLGGRENREAPYHDERPRVTFADAPPAPSVDHAAVGAKLKHFAEWYESTYGEPPTRDALEHAAVKLVEEARADEPPAAPAPRAPPRAPPPARAAPPPPVAADASARDFVAWYVGEYGEQPPQHLVDRAATTFAVSGEAAPAAPPAPKGDDPFRGQREKLQFVEPSPAKHSGARCGAIGDSDGGKNSILGNRSIKTTRPPGGGSSINLGWD</sequence>
<dbReference type="EMBL" id="GL833122">
    <property type="protein sequence ID" value="EGB11425.1"/>
    <property type="molecule type" value="Genomic_DNA"/>
</dbReference>
<feature type="region of interest" description="Disordered" evidence="1">
    <location>
        <begin position="1"/>
        <end position="24"/>
    </location>
</feature>
<dbReference type="Proteomes" id="UP000002729">
    <property type="component" value="Unassembled WGS sequence"/>
</dbReference>
<feature type="compositionally biased region" description="Basic and acidic residues" evidence="1">
    <location>
        <begin position="302"/>
        <end position="318"/>
    </location>
</feature>
<organism evidence="3">
    <name type="scientific">Aureococcus anophagefferens</name>
    <name type="common">Harmful bloom alga</name>
    <dbReference type="NCBI Taxonomy" id="44056"/>
    <lineage>
        <taxon>Eukaryota</taxon>
        <taxon>Sar</taxon>
        <taxon>Stramenopiles</taxon>
        <taxon>Ochrophyta</taxon>
        <taxon>Pelagophyceae</taxon>
        <taxon>Pelagomonadales</taxon>
        <taxon>Pelagomonadaceae</taxon>
        <taxon>Aureococcus</taxon>
    </lineage>
</organism>
<gene>
    <name evidence="2" type="ORF">AURANDRAFT_61871</name>
</gene>
<evidence type="ECO:0000256" key="1">
    <source>
        <dbReference type="SAM" id="MobiDB-lite"/>
    </source>
</evidence>
<feature type="compositionally biased region" description="Pro residues" evidence="1">
    <location>
        <begin position="401"/>
        <end position="424"/>
    </location>
</feature>
<protein>
    <submittedName>
        <fullName evidence="2">Uncharacterized protein</fullName>
    </submittedName>
</protein>
<evidence type="ECO:0000313" key="2">
    <source>
        <dbReference type="EMBL" id="EGB11425.1"/>
    </source>
</evidence>
<dbReference type="AlphaFoldDB" id="F0XZY6"/>
<dbReference type="GeneID" id="20223641"/>
<feature type="compositionally biased region" description="Basic and acidic residues" evidence="1">
    <location>
        <begin position="165"/>
        <end position="189"/>
    </location>
</feature>
<feature type="region of interest" description="Disordered" evidence="1">
    <location>
        <begin position="396"/>
        <end position="426"/>
    </location>
</feature>
<dbReference type="InParanoid" id="F0XZY6"/>
<proteinExistence type="predicted"/>
<feature type="region of interest" description="Disordered" evidence="1">
    <location>
        <begin position="123"/>
        <end position="201"/>
    </location>
</feature>
<feature type="region of interest" description="Disordered" evidence="1">
    <location>
        <begin position="69"/>
        <end position="94"/>
    </location>
</feature>
<feature type="region of interest" description="Disordered" evidence="1">
    <location>
        <begin position="486"/>
        <end position="535"/>
    </location>
</feature>
<feature type="region of interest" description="Disordered" evidence="1">
    <location>
        <begin position="284"/>
        <end position="318"/>
    </location>
</feature>
<keyword evidence="3" id="KW-1185">Reference proteome</keyword>
<name>F0XZY6_AURAN</name>
<reference evidence="2 3" key="1">
    <citation type="journal article" date="2011" name="Proc. Natl. Acad. Sci. U.S.A.">
        <title>Niche of harmful alga Aureococcus anophagefferens revealed through ecogenomics.</title>
        <authorList>
            <person name="Gobler C.J."/>
            <person name="Berry D.L."/>
            <person name="Dyhrman S.T."/>
            <person name="Wilhelm S.W."/>
            <person name="Salamov A."/>
            <person name="Lobanov A.V."/>
            <person name="Zhang Y."/>
            <person name="Collier J.L."/>
            <person name="Wurch L.L."/>
            <person name="Kustka A.B."/>
            <person name="Dill B.D."/>
            <person name="Shah M."/>
            <person name="VerBerkmoes N.C."/>
            <person name="Kuo A."/>
            <person name="Terry A."/>
            <person name="Pangilinan J."/>
            <person name="Lindquist E.A."/>
            <person name="Lucas S."/>
            <person name="Paulsen I.T."/>
            <person name="Hattenrath-Lehmann T.K."/>
            <person name="Talmage S.C."/>
            <person name="Walker E.A."/>
            <person name="Koch F."/>
            <person name="Burson A.M."/>
            <person name="Marcoval M.A."/>
            <person name="Tang Y.Z."/>
            <person name="Lecleir G.R."/>
            <person name="Coyne K.J."/>
            <person name="Berg G.M."/>
            <person name="Bertrand E.M."/>
            <person name="Saito M.A."/>
            <person name="Gladyshev V.N."/>
            <person name="Grigoriev I.V."/>
        </authorList>
    </citation>
    <scope>NUCLEOTIDE SEQUENCE [LARGE SCALE GENOMIC DNA]</scope>
    <source>
        <strain evidence="3">CCMP 1984</strain>
    </source>
</reference>
<dbReference type="KEGG" id="aaf:AURANDRAFT_61871"/>
<dbReference type="OrthoDB" id="10636320at2759"/>
<dbReference type="RefSeq" id="XP_009033794.1">
    <property type="nucleotide sequence ID" value="XM_009035546.1"/>
</dbReference>
<feature type="compositionally biased region" description="Low complexity" evidence="1">
    <location>
        <begin position="69"/>
        <end position="83"/>
    </location>
</feature>